<reference evidence="9 10" key="1">
    <citation type="submission" date="2019-06" db="EMBL/GenBank/DDBJ databases">
        <title>Sequencing the genomes of 1000 actinobacteria strains.</title>
        <authorList>
            <person name="Klenk H.-P."/>
        </authorList>
    </citation>
    <scope>NUCLEOTIDE SEQUENCE [LARGE SCALE GENOMIC DNA]</scope>
    <source>
        <strain evidence="9 10">DSM 18935</strain>
    </source>
</reference>
<sequence length="253" mass="25605">MPGSPSEAPPQPEVAWRSLLSTVRASPALQAGLSIAIAIGPLGISFGALGTATGLSMLEVCALSLLTFSGGSQFAFIGVLAGGGSPASALGASTLLGLRNGVYGMQINTLLHPQGWRRLAAAQVTIDESTATALAQEERVEQARGFWSAGLGIFVMWNATTLVGAVVGEALGDARQWGLDGAAAAAFLGLLWPRLRAGEPMAIAACCAVVTAVSVPLLPPGVPILVAAAVAALIGWSRLRRDSAEAAAGRSLR</sequence>
<evidence type="ECO:0000256" key="8">
    <source>
        <dbReference type="SAM" id="Phobius"/>
    </source>
</evidence>
<evidence type="ECO:0000256" key="4">
    <source>
        <dbReference type="ARBA" id="ARBA00022475"/>
    </source>
</evidence>
<evidence type="ECO:0000313" key="10">
    <source>
        <dbReference type="Proteomes" id="UP000315628"/>
    </source>
</evidence>
<evidence type="ECO:0000256" key="3">
    <source>
        <dbReference type="ARBA" id="ARBA00022448"/>
    </source>
</evidence>
<keyword evidence="3" id="KW-0813">Transport</keyword>
<dbReference type="GO" id="GO:0005886">
    <property type="term" value="C:plasma membrane"/>
    <property type="evidence" value="ECO:0007669"/>
    <property type="project" value="UniProtKB-SubCell"/>
</dbReference>
<comment type="similarity">
    <text evidence="2">Belongs to the AzlC family.</text>
</comment>
<keyword evidence="7 8" id="KW-0472">Membrane</keyword>
<keyword evidence="6 8" id="KW-1133">Transmembrane helix</keyword>
<dbReference type="PANTHER" id="PTHR34979">
    <property type="entry name" value="INNER MEMBRANE PROTEIN YGAZ"/>
    <property type="match status" value="1"/>
</dbReference>
<evidence type="ECO:0000256" key="7">
    <source>
        <dbReference type="ARBA" id="ARBA00023136"/>
    </source>
</evidence>
<evidence type="ECO:0000256" key="1">
    <source>
        <dbReference type="ARBA" id="ARBA00004651"/>
    </source>
</evidence>
<keyword evidence="10" id="KW-1185">Reference proteome</keyword>
<dbReference type="InterPro" id="IPR011606">
    <property type="entry name" value="Brnchd-chn_aa_trnsp_permease"/>
</dbReference>
<evidence type="ECO:0000256" key="6">
    <source>
        <dbReference type="ARBA" id="ARBA00022989"/>
    </source>
</evidence>
<organism evidence="9 10">
    <name type="scientific">Marihabitans asiaticum</name>
    <dbReference type="NCBI Taxonomy" id="415218"/>
    <lineage>
        <taxon>Bacteria</taxon>
        <taxon>Bacillati</taxon>
        <taxon>Actinomycetota</taxon>
        <taxon>Actinomycetes</taxon>
        <taxon>Micrococcales</taxon>
        <taxon>Intrasporangiaceae</taxon>
        <taxon>Marihabitans</taxon>
    </lineage>
</organism>
<keyword evidence="4" id="KW-1003">Cell membrane</keyword>
<dbReference type="EMBL" id="VIUW01000002">
    <property type="protein sequence ID" value="TWD15965.1"/>
    <property type="molecule type" value="Genomic_DNA"/>
</dbReference>
<comment type="subcellular location">
    <subcellularLocation>
        <location evidence="1">Cell membrane</location>
        <topology evidence="1">Multi-pass membrane protein</topology>
    </subcellularLocation>
</comment>
<name>A0A560WEP4_9MICO</name>
<dbReference type="PANTHER" id="PTHR34979:SF1">
    <property type="entry name" value="INNER MEMBRANE PROTEIN YGAZ"/>
    <property type="match status" value="1"/>
</dbReference>
<accession>A0A560WEP4</accession>
<gene>
    <name evidence="9" type="ORF">FB557_1505</name>
</gene>
<dbReference type="Proteomes" id="UP000315628">
    <property type="component" value="Unassembled WGS sequence"/>
</dbReference>
<evidence type="ECO:0000256" key="5">
    <source>
        <dbReference type="ARBA" id="ARBA00022692"/>
    </source>
</evidence>
<dbReference type="AlphaFoldDB" id="A0A560WEP4"/>
<keyword evidence="5 8" id="KW-0812">Transmembrane</keyword>
<dbReference type="Pfam" id="PF03591">
    <property type="entry name" value="AzlC"/>
    <property type="match status" value="1"/>
</dbReference>
<comment type="caution">
    <text evidence="9">The sequence shown here is derived from an EMBL/GenBank/DDBJ whole genome shotgun (WGS) entry which is preliminary data.</text>
</comment>
<feature type="transmembrane region" description="Helical" evidence="8">
    <location>
        <begin position="201"/>
        <end position="234"/>
    </location>
</feature>
<evidence type="ECO:0000313" key="9">
    <source>
        <dbReference type="EMBL" id="TWD15965.1"/>
    </source>
</evidence>
<evidence type="ECO:0000256" key="2">
    <source>
        <dbReference type="ARBA" id="ARBA00010735"/>
    </source>
</evidence>
<dbReference type="GO" id="GO:1903785">
    <property type="term" value="P:L-valine transmembrane transport"/>
    <property type="evidence" value="ECO:0007669"/>
    <property type="project" value="TreeGrafter"/>
</dbReference>
<protein>
    <submittedName>
        <fullName evidence="9">Putative branched-subunit amino acid permease</fullName>
    </submittedName>
</protein>
<feature type="transmembrane region" description="Helical" evidence="8">
    <location>
        <begin position="146"/>
        <end position="165"/>
    </location>
</feature>
<proteinExistence type="inferred from homology"/>
<feature type="transmembrane region" description="Helical" evidence="8">
    <location>
        <begin position="28"/>
        <end position="49"/>
    </location>
</feature>